<dbReference type="OrthoDB" id="5370059at2759"/>
<gene>
    <name evidence="1" type="ORF">SNAT2548_LOCUS11665</name>
</gene>
<proteinExistence type="predicted"/>
<sequence length="129" mass="14093">MAMRVTVALLSSERVEICEDAEETSIAQLRRSAQAAFRRQGTLPKLSGIRWLINSRGEKLASASTLREAGVLEQEVLTAILCRDELILDECACSVLKGDGSVLTFSSRRSCTLGGKFAFTMELFCALAF</sequence>
<accession>A0A812LEL0</accession>
<dbReference type="AlphaFoldDB" id="A0A812LEL0"/>
<dbReference type="Proteomes" id="UP000604046">
    <property type="component" value="Unassembled WGS sequence"/>
</dbReference>
<evidence type="ECO:0008006" key="3">
    <source>
        <dbReference type="Google" id="ProtNLM"/>
    </source>
</evidence>
<reference evidence="1" key="1">
    <citation type="submission" date="2021-02" db="EMBL/GenBank/DDBJ databases">
        <authorList>
            <person name="Dougan E. K."/>
            <person name="Rhodes N."/>
            <person name="Thang M."/>
            <person name="Chan C."/>
        </authorList>
    </citation>
    <scope>NUCLEOTIDE SEQUENCE</scope>
</reference>
<keyword evidence="2" id="KW-1185">Reference proteome</keyword>
<evidence type="ECO:0000313" key="2">
    <source>
        <dbReference type="Proteomes" id="UP000604046"/>
    </source>
</evidence>
<comment type="caution">
    <text evidence="1">The sequence shown here is derived from an EMBL/GenBank/DDBJ whole genome shotgun (WGS) entry which is preliminary data.</text>
</comment>
<name>A0A812LEL0_9DINO</name>
<dbReference type="EMBL" id="CAJNDS010001068">
    <property type="protein sequence ID" value="CAE7246087.1"/>
    <property type="molecule type" value="Genomic_DNA"/>
</dbReference>
<evidence type="ECO:0000313" key="1">
    <source>
        <dbReference type="EMBL" id="CAE7246087.1"/>
    </source>
</evidence>
<organism evidence="1 2">
    <name type="scientific">Symbiodinium natans</name>
    <dbReference type="NCBI Taxonomy" id="878477"/>
    <lineage>
        <taxon>Eukaryota</taxon>
        <taxon>Sar</taxon>
        <taxon>Alveolata</taxon>
        <taxon>Dinophyceae</taxon>
        <taxon>Suessiales</taxon>
        <taxon>Symbiodiniaceae</taxon>
        <taxon>Symbiodinium</taxon>
    </lineage>
</organism>
<protein>
    <recommendedName>
        <fullName evidence="3">Ubiquitin-like domain-containing protein</fullName>
    </recommendedName>
</protein>